<accession>A0ABQ8EU08</accession>
<feature type="region of interest" description="Disordered" evidence="1">
    <location>
        <begin position="304"/>
        <end position="362"/>
    </location>
</feature>
<name>A0ABQ8EU08_9FUNG</name>
<feature type="compositionally biased region" description="Low complexity" evidence="1">
    <location>
        <begin position="53"/>
        <end position="67"/>
    </location>
</feature>
<evidence type="ECO:0000256" key="2">
    <source>
        <dbReference type="SAM" id="SignalP"/>
    </source>
</evidence>
<feature type="signal peptide" evidence="2">
    <location>
        <begin position="1"/>
        <end position="18"/>
    </location>
</feature>
<evidence type="ECO:0000313" key="4">
    <source>
        <dbReference type="Proteomes" id="UP001648503"/>
    </source>
</evidence>
<dbReference type="EMBL" id="JAFCIX010000573">
    <property type="protein sequence ID" value="KAH6586553.1"/>
    <property type="molecule type" value="Genomic_DNA"/>
</dbReference>
<protein>
    <submittedName>
        <fullName evidence="3">Uncharacterized protein</fullName>
    </submittedName>
</protein>
<keyword evidence="4" id="KW-1185">Reference proteome</keyword>
<reference evidence="3 4" key="1">
    <citation type="submission" date="2021-02" db="EMBL/GenBank/DDBJ databases">
        <title>Variation within the Batrachochytrium salamandrivorans European outbreak.</title>
        <authorList>
            <person name="Kelly M."/>
            <person name="Pasmans F."/>
            <person name="Shea T.P."/>
            <person name="Munoz J.F."/>
            <person name="Carranza S."/>
            <person name="Cuomo C.A."/>
            <person name="Martel A."/>
        </authorList>
    </citation>
    <scope>NUCLEOTIDE SEQUENCE [LARGE SCALE GENOMIC DNA]</scope>
    <source>
        <strain evidence="3 4">AMFP18/2</strain>
    </source>
</reference>
<sequence length="373" mass="41590">MRVGTGIILSVLSSSVLAAVIPNYDSHGLLLVRRAVNTDTRFVLVNRNNEKQAGLGPSSSGAGDGASTETSNDKNNPNYSSIDSGSSKLDRFLAFLKRLYRSFKISLNTPRQKYIQWRDKKLIKAAIKKVAGVVQGENKKEFLSEIDKFLTSVLGSARMASGLFDNSVKTPLFLLSIPKDKNQKSLTKEMTEIHKFAKTIVKDSLKGMTSSIANITKFPQHMVNELSQVADKFARISTMLRDLEDENYKPLVSKVRDTNNEKYIQATEAYVSSLKGYQDSAWKTFKSIQKEITSGRITLKGYTPAKPSASELDVQNSPWLKSKSSTGVTPNQEVAKQEISKHEISGQEESGEDDSYPIPAKRRRKMFRLETYV</sequence>
<evidence type="ECO:0000256" key="1">
    <source>
        <dbReference type="SAM" id="MobiDB-lite"/>
    </source>
</evidence>
<feature type="compositionally biased region" description="Polar residues" evidence="1">
    <location>
        <begin position="68"/>
        <end position="82"/>
    </location>
</feature>
<keyword evidence="2" id="KW-0732">Signal</keyword>
<feature type="region of interest" description="Disordered" evidence="1">
    <location>
        <begin position="53"/>
        <end position="82"/>
    </location>
</feature>
<organism evidence="3 4">
    <name type="scientific">Batrachochytrium salamandrivorans</name>
    <dbReference type="NCBI Taxonomy" id="1357716"/>
    <lineage>
        <taxon>Eukaryota</taxon>
        <taxon>Fungi</taxon>
        <taxon>Fungi incertae sedis</taxon>
        <taxon>Chytridiomycota</taxon>
        <taxon>Chytridiomycota incertae sedis</taxon>
        <taxon>Chytridiomycetes</taxon>
        <taxon>Rhizophydiales</taxon>
        <taxon>Rhizophydiales incertae sedis</taxon>
        <taxon>Batrachochytrium</taxon>
    </lineage>
</organism>
<feature type="compositionally biased region" description="Basic and acidic residues" evidence="1">
    <location>
        <begin position="335"/>
        <end position="345"/>
    </location>
</feature>
<feature type="chain" id="PRO_5047480809" evidence="2">
    <location>
        <begin position="19"/>
        <end position="373"/>
    </location>
</feature>
<gene>
    <name evidence="3" type="ORF">BASA50_000507</name>
</gene>
<dbReference type="Proteomes" id="UP001648503">
    <property type="component" value="Unassembled WGS sequence"/>
</dbReference>
<evidence type="ECO:0000313" key="3">
    <source>
        <dbReference type="EMBL" id="KAH6586553.1"/>
    </source>
</evidence>
<comment type="caution">
    <text evidence="3">The sequence shown here is derived from an EMBL/GenBank/DDBJ whole genome shotgun (WGS) entry which is preliminary data.</text>
</comment>
<feature type="compositionally biased region" description="Polar residues" evidence="1">
    <location>
        <begin position="313"/>
        <end position="334"/>
    </location>
</feature>
<proteinExistence type="predicted"/>